<dbReference type="PANTHER" id="PTHR30086">
    <property type="entry name" value="ARGININE EXPORTER PROTEIN ARGO"/>
    <property type="match status" value="1"/>
</dbReference>
<evidence type="ECO:0000256" key="1">
    <source>
        <dbReference type="ARBA" id="ARBA00004651"/>
    </source>
</evidence>
<evidence type="ECO:0000256" key="2">
    <source>
        <dbReference type="ARBA" id="ARBA00022475"/>
    </source>
</evidence>
<dbReference type="GO" id="GO:0015171">
    <property type="term" value="F:amino acid transmembrane transporter activity"/>
    <property type="evidence" value="ECO:0007669"/>
    <property type="project" value="TreeGrafter"/>
</dbReference>
<keyword evidence="3 6" id="KW-0812">Transmembrane</keyword>
<keyword evidence="4 6" id="KW-1133">Transmembrane helix</keyword>
<protein>
    <submittedName>
        <fullName evidence="7">Putative Lysine exporter protein (LYSE/YGGA)</fullName>
    </submittedName>
</protein>
<dbReference type="GO" id="GO:0005886">
    <property type="term" value="C:plasma membrane"/>
    <property type="evidence" value="ECO:0007669"/>
    <property type="project" value="UniProtKB-SubCell"/>
</dbReference>
<reference evidence="7" key="1">
    <citation type="submission" date="2009-10" db="EMBL/GenBank/DDBJ databases">
        <title>Diversity of trophic interactions inside an arsenic-rich microbial ecosystem.</title>
        <authorList>
            <person name="Bertin P.N."/>
            <person name="Heinrich-Salmeron A."/>
            <person name="Pelletier E."/>
            <person name="Goulhen-Chollet F."/>
            <person name="Arsene-Ploetze F."/>
            <person name="Gallien S."/>
            <person name="Calteau A."/>
            <person name="Vallenet D."/>
            <person name="Casiot C."/>
            <person name="Chane-Woon-Ming B."/>
            <person name="Giloteaux L."/>
            <person name="Barakat M."/>
            <person name="Bonnefoy V."/>
            <person name="Bruneel O."/>
            <person name="Chandler M."/>
            <person name="Cleiss J."/>
            <person name="Duran R."/>
            <person name="Elbaz-Poulichet F."/>
            <person name="Fonknechten N."/>
            <person name="Lauga B."/>
            <person name="Mornico D."/>
            <person name="Ortet P."/>
            <person name="Schaeffer C."/>
            <person name="Siguier P."/>
            <person name="Alexander Thil Smith A."/>
            <person name="Van Dorsselaer A."/>
            <person name="Weissenbach J."/>
            <person name="Medigue C."/>
            <person name="Le Paslier D."/>
        </authorList>
    </citation>
    <scope>NUCLEOTIDE SEQUENCE</scope>
</reference>
<evidence type="ECO:0000256" key="4">
    <source>
        <dbReference type="ARBA" id="ARBA00022989"/>
    </source>
</evidence>
<gene>
    <name evidence="7" type="ORF">CARN2_2102</name>
</gene>
<comment type="caution">
    <text evidence="7">The sequence shown here is derived from an EMBL/GenBank/DDBJ whole genome shotgun (WGS) entry which is preliminary data.</text>
</comment>
<feature type="transmembrane region" description="Helical" evidence="6">
    <location>
        <begin position="185"/>
        <end position="207"/>
    </location>
</feature>
<sequence>MTTTSALSQGLLLGLGVFIYPGPKDIVVLRMALAGRWPPGLVAIGAFSDALLITIGMVGVSAMLQQSPTRQHTVLWIGVVVMSWHGQRAARAALRGDAEVAKWQATEPAERTAPRGNGWPELLAASLLNPVAWLDTLLILGTVGAALPAPQRPAFTLGAVLASALWFSLLVWGASRARAWVTSTAVWRILDGLVALCLLGLAAYVAAGLL</sequence>
<dbReference type="Pfam" id="PF01810">
    <property type="entry name" value="LysE"/>
    <property type="match status" value="1"/>
</dbReference>
<comment type="subcellular location">
    <subcellularLocation>
        <location evidence="1">Cell membrane</location>
        <topology evidence="1">Multi-pass membrane protein</topology>
    </subcellularLocation>
</comment>
<keyword evidence="5 6" id="KW-0472">Membrane</keyword>
<feature type="transmembrane region" description="Helical" evidence="6">
    <location>
        <begin position="122"/>
        <end position="147"/>
    </location>
</feature>
<evidence type="ECO:0000256" key="3">
    <source>
        <dbReference type="ARBA" id="ARBA00022692"/>
    </source>
</evidence>
<name>E6PLN0_9ZZZZ</name>
<evidence type="ECO:0000256" key="6">
    <source>
        <dbReference type="SAM" id="Phobius"/>
    </source>
</evidence>
<dbReference type="EMBL" id="CABM01000014">
    <property type="protein sequence ID" value="CBH95831.1"/>
    <property type="molecule type" value="Genomic_DNA"/>
</dbReference>
<accession>E6PLN0</accession>
<evidence type="ECO:0000256" key="5">
    <source>
        <dbReference type="ARBA" id="ARBA00023136"/>
    </source>
</evidence>
<keyword evidence="2" id="KW-1003">Cell membrane</keyword>
<proteinExistence type="predicted"/>
<feature type="transmembrane region" description="Helical" evidence="6">
    <location>
        <begin position="153"/>
        <end position="173"/>
    </location>
</feature>
<dbReference type="PANTHER" id="PTHR30086:SF20">
    <property type="entry name" value="ARGININE EXPORTER PROTEIN ARGO-RELATED"/>
    <property type="match status" value="1"/>
</dbReference>
<dbReference type="InterPro" id="IPR001123">
    <property type="entry name" value="LeuE-type"/>
</dbReference>
<dbReference type="AlphaFoldDB" id="E6PLN0"/>
<feature type="transmembrane region" description="Helical" evidence="6">
    <location>
        <begin position="43"/>
        <end position="64"/>
    </location>
</feature>
<organism evidence="7">
    <name type="scientific">mine drainage metagenome</name>
    <dbReference type="NCBI Taxonomy" id="410659"/>
    <lineage>
        <taxon>unclassified sequences</taxon>
        <taxon>metagenomes</taxon>
        <taxon>ecological metagenomes</taxon>
    </lineage>
</organism>
<evidence type="ECO:0000313" key="7">
    <source>
        <dbReference type="EMBL" id="CBH95831.1"/>
    </source>
</evidence>